<keyword evidence="1" id="KW-0472">Membrane</keyword>
<keyword evidence="1" id="KW-1133">Transmembrane helix</keyword>
<keyword evidence="1" id="KW-0812">Transmembrane</keyword>
<dbReference type="Proteomes" id="UP001229346">
    <property type="component" value="Unassembled WGS sequence"/>
</dbReference>
<gene>
    <name evidence="2" type="ORF">J2T15_000359</name>
</gene>
<evidence type="ECO:0000313" key="3">
    <source>
        <dbReference type="Proteomes" id="UP001229346"/>
    </source>
</evidence>
<evidence type="ECO:0000256" key="1">
    <source>
        <dbReference type="SAM" id="Phobius"/>
    </source>
</evidence>
<protein>
    <submittedName>
        <fullName evidence="2">Uncharacterized protein</fullName>
    </submittedName>
</protein>
<proteinExistence type="predicted"/>
<reference evidence="2 3" key="1">
    <citation type="submission" date="2023-07" db="EMBL/GenBank/DDBJ databases">
        <title>Sorghum-associated microbial communities from plants grown in Nebraska, USA.</title>
        <authorList>
            <person name="Schachtman D."/>
        </authorList>
    </citation>
    <scope>NUCLEOTIDE SEQUENCE [LARGE SCALE GENOMIC DNA]</scope>
    <source>
        <strain evidence="2 3">CC482</strain>
    </source>
</reference>
<evidence type="ECO:0000313" key="2">
    <source>
        <dbReference type="EMBL" id="MDQ0110943.1"/>
    </source>
</evidence>
<dbReference type="RefSeq" id="WP_307200446.1">
    <property type="nucleotide sequence ID" value="NZ_JAUSSU010000001.1"/>
</dbReference>
<organism evidence="2 3">
    <name type="scientific">Paenibacillus harenae</name>
    <dbReference type="NCBI Taxonomy" id="306543"/>
    <lineage>
        <taxon>Bacteria</taxon>
        <taxon>Bacillati</taxon>
        <taxon>Bacillota</taxon>
        <taxon>Bacilli</taxon>
        <taxon>Bacillales</taxon>
        <taxon>Paenibacillaceae</taxon>
        <taxon>Paenibacillus</taxon>
    </lineage>
</organism>
<name>A0ABT9TUC9_PAEHA</name>
<sequence length="94" mass="10878">MFSGRARHLLYLLLALAMLVYTLPRLELGDPLSVPAVFGYIWVALALLIVTANMNELLLMDEEKRKELARIKKAKYVLMERKMMQRKSVAKQSR</sequence>
<keyword evidence="3" id="KW-1185">Reference proteome</keyword>
<accession>A0ABT9TUC9</accession>
<feature type="transmembrane region" description="Helical" evidence="1">
    <location>
        <begin position="39"/>
        <end position="60"/>
    </location>
</feature>
<comment type="caution">
    <text evidence="2">The sequence shown here is derived from an EMBL/GenBank/DDBJ whole genome shotgun (WGS) entry which is preliminary data.</text>
</comment>
<dbReference type="EMBL" id="JAUSSU010000001">
    <property type="protein sequence ID" value="MDQ0110943.1"/>
    <property type="molecule type" value="Genomic_DNA"/>
</dbReference>